<evidence type="ECO:0000256" key="5">
    <source>
        <dbReference type="ARBA" id="ARBA00023136"/>
    </source>
</evidence>
<name>D3F920_CONWI</name>
<feature type="compositionally biased region" description="Low complexity" evidence="6">
    <location>
        <begin position="271"/>
        <end position="309"/>
    </location>
</feature>
<feature type="compositionally biased region" description="Basic and acidic residues" evidence="6">
    <location>
        <begin position="260"/>
        <end position="270"/>
    </location>
</feature>
<proteinExistence type="predicted"/>
<evidence type="ECO:0000256" key="6">
    <source>
        <dbReference type="SAM" id="MobiDB-lite"/>
    </source>
</evidence>
<feature type="transmembrane region" description="Helical" evidence="7">
    <location>
        <begin position="152"/>
        <end position="170"/>
    </location>
</feature>
<keyword evidence="9" id="KW-1185">Reference proteome</keyword>
<dbReference type="EMBL" id="CP001854">
    <property type="protein sequence ID" value="ADB53015.1"/>
    <property type="molecule type" value="Genomic_DNA"/>
</dbReference>
<evidence type="ECO:0000313" key="8">
    <source>
        <dbReference type="EMBL" id="ADB53015.1"/>
    </source>
</evidence>
<keyword evidence="4 7" id="KW-1133">Transmembrane helix</keyword>
<evidence type="ECO:0000256" key="3">
    <source>
        <dbReference type="ARBA" id="ARBA00022692"/>
    </source>
</evidence>
<evidence type="ECO:0000256" key="1">
    <source>
        <dbReference type="ARBA" id="ARBA00004651"/>
    </source>
</evidence>
<reference evidence="8 9" key="1">
    <citation type="journal article" date="2010" name="Stand. Genomic Sci.">
        <title>Complete genome sequence of Conexibacter woesei type strain (ID131577).</title>
        <authorList>
            <person name="Pukall R."/>
            <person name="Lapidus A."/>
            <person name="Glavina Del Rio T."/>
            <person name="Copeland A."/>
            <person name="Tice H."/>
            <person name="Cheng J.-F."/>
            <person name="Lucas S."/>
            <person name="Chen F."/>
            <person name="Nolan M."/>
            <person name="Bruce D."/>
            <person name="Goodwin L."/>
            <person name="Pitluck S."/>
            <person name="Mavromatis K."/>
            <person name="Ivanova N."/>
            <person name="Ovchinnikova G."/>
            <person name="Pati A."/>
            <person name="Chen A."/>
            <person name="Palaniappan K."/>
            <person name="Land M."/>
            <person name="Hauser L."/>
            <person name="Chang Y.-J."/>
            <person name="Jeffries C.D."/>
            <person name="Chain P."/>
            <person name="Meincke L."/>
            <person name="Sims D."/>
            <person name="Brettin T."/>
            <person name="Detter J.C."/>
            <person name="Rohde M."/>
            <person name="Goeker M."/>
            <person name="Bristow J."/>
            <person name="Eisen J.A."/>
            <person name="Markowitz V."/>
            <person name="Kyrpides N.C."/>
            <person name="Klenk H.-P."/>
            <person name="Hugenholtz P."/>
        </authorList>
    </citation>
    <scope>NUCLEOTIDE SEQUENCE [LARGE SCALE GENOMIC DNA]</scope>
    <source>
        <strain evidence="9">DSM 14684 / CIP 108061 / JCM 11494 / NBRC 100937 / ID131577</strain>
    </source>
</reference>
<reference evidence="9" key="2">
    <citation type="submission" date="2010-01" db="EMBL/GenBank/DDBJ databases">
        <title>The complete genome of Conexibacter woesei DSM 14684.</title>
        <authorList>
            <consortium name="US DOE Joint Genome Institute (JGI-PGF)"/>
            <person name="Lucas S."/>
            <person name="Copeland A."/>
            <person name="Lapidus A."/>
            <person name="Glavina del Rio T."/>
            <person name="Dalin E."/>
            <person name="Tice H."/>
            <person name="Bruce D."/>
            <person name="Goodwin L."/>
            <person name="Pitluck S."/>
            <person name="Kyrpides N."/>
            <person name="Mavromatis K."/>
            <person name="Ivanova N."/>
            <person name="Mikhailova N."/>
            <person name="Chertkov O."/>
            <person name="Brettin T."/>
            <person name="Detter J.C."/>
            <person name="Han C."/>
            <person name="Larimer F."/>
            <person name="Land M."/>
            <person name="Hauser L."/>
            <person name="Markowitz V."/>
            <person name="Cheng J.-F."/>
            <person name="Hugenholtz P."/>
            <person name="Woyke T."/>
            <person name="Wu D."/>
            <person name="Pukall R."/>
            <person name="Steenblock K."/>
            <person name="Schneider S."/>
            <person name="Klenk H.-P."/>
            <person name="Eisen J.A."/>
        </authorList>
    </citation>
    <scope>NUCLEOTIDE SEQUENCE [LARGE SCALE GENOMIC DNA]</scope>
    <source>
        <strain evidence="9">DSM 14684 / CIP 108061 / JCM 11494 / NBRC 100937 / ID131577</strain>
    </source>
</reference>
<dbReference type="KEGG" id="cwo:Cwoe_4602"/>
<comment type="subcellular location">
    <subcellularLocation>
        <location evidence="1">Cell membrane</location>
        <topology evidence="1">Multi-pass membrane protein</topology>
    </subcellularLocation>
</comment>
<feature type="transmembrane region" description="Helical" evidence="7">
    <location>
        <begin position="6"/>
        <end position="26"/>
    </location>
</feature>
<evidence type="ECO:0000256" key="2">
    <source>
        <dbReference type="ARBA" id="ARBA00022475"/>
    </source>
</evidence>
<dbReference type="STRING" id="469383.Cwoe_4602"/>
<dbReference type="AlphaFoldDB" id="D3F920"/>
<accession>D3F920</accession>
<dbReference type="GO" id="GO:0005886">
    <property type="term" value="C:plasma membrane"/>
    <property type="evidence" value="ECO:0007669"/>
    <property type="project" value="UniProtKB-SubCell"/>
</dbReference>
<evidence type="ECO:0000313" key="9">
    <source>
        <dbReference type="Proteomes" id="UP000008229"/>
    </source>
</evidence>
<organism evidence="8 9">
    <name type="scientific">Conexibacter woesei (strain DSM 14684 / CCUG 47730 / CIP 108061 / JCM 11494 / NBRC 100937 / ID131577)</name>
    <dbReference type="NCBI Taxonomy" id="469383"/>
    <lineage>
        <taxon>Bacteria</taxon>
        <taxon>Bacillati</taxon>
        <taxon>Actinomycetota</taxon>
        <taxon>Thermoleophilia</taxon>
        <taxon>Solirubrobacterales</taxon>
        <taxon>Conexibacteraceae</taxon>
        <taxon>Conexibacter</taxon>
    </lineage>
</organism>
<keyword evidence="5 7" id="KW-0472">Membrane</keyword>
<evidence type="ECO:0000256" key="7">
    <source>
        <dbReference type="SAM" id="Phobius"/>
    </source>
</evidence>
<dbReference type="InterPro" id="IPR019108">
    <property type="entry name" value="Caa3_assmbl_CtaG-rel"/>
</dbReference>
<evidence type="ECO:0000256" key="4">
    <source>
        <dbReference type="ARBA" id="ARBA00022989"/>
    </source>
</evidence>
<feature type="transmembrane region" description="Helical" evidence="7">
    <location>
        <begin position="182"/>
        <end position="206"/>
    </location>
</feature>
<feature type="transmembrane region" description="Helical" evidence="7">
    <location>
        <begin position="226"/>
        <end position="249"/>
    </location>
</feature>
<feature type="transmembrane region" description="Helical" evidence="7">
    <location>
        <begin position="75"/>
        <end position="93"/>
    </location>
</feature>
<feature type="transmembrane region" description="Helical" evidence="7">
    <location>
        <begin position="114"/>
        <end position="132"/>
    </location>
</feature>
<dbReference type="Pfam" id="PF09678">
    <property type="entry name" value="Caa3_CtaG"/>
    <property type="match status" value="1"/>
</dbReference>
<keyword evidence="3 7" id="KW-0812">Transmembrane</keyword>
<sequence>MSPDASWSFAPGIVVALVVYVVVYVWRWRQSRAPGEPHPPSVWRLIAFLTGVAAFGIALLSPVDTLGEQILAMHMVQHVLLLDVAPILVILGFTKVLLRPATRRIHTIEKKAGFLASPLFAVFLYTGAMWIWHIPALYNAAAEHSAVHLLEHISFTGAGFLYWWHLLSPVSTRLRRDGMTPIVYMLSTKVTVGFLGILLTFAPDAIYEFYKDQPEYWGLSPTSDQALAGAIMAVEQAVVMGIAIAFLFVRMLDESEKADVRAERFADRAEGPAAERPASEPAAPEPAAGKPAASEPAAGEPAASERAPG</sequence>
<feature type="transmembrane region" description="Helical" evidence="7">
    <location>
        <begin position="42"/>
        <end position="63"/>
    </location>
</feature>
<dbReference type="HOGENOM" id="CLU_054944_0_1_11"/>
<dbReference type="Proteomes" id="UP000008229">
    <property type="component" value="Chromosome"/>
</dbReference>
<dbReference type="RefSeq" id="WP_012936066.1">
    <property type="nucleotide sequence ID" value="NC_013739.1"/>
</dbReference>
<feature type="region of interest" description="Disordered" evidence="6">
    <location>
        <begin position="260"/>
        <end position="309"/>
    </location>
</feature>
<dbReference type="eggNOG" id="COG3336">
    <property type="taxonomic scope" value="Bacteria"/>
</dbReference>
<protein>
    <submittedName>
        <fullName evidence="8">Cytochrome c oxidase caa3-type, assembly factor CtaG-related protein</fullName>
    </submittedName>
</protein>
<gene>
    <name evidence="8" type="ordered locus">Cwoe_4602</name>
</gene>
<keyword evidence="2" id="KW-1003">Cell membrane</keyword>